<dbReference type="InterPro" id="IPR041095">
    <property type="entry name" value="EFG_II"/>
</dbReference>
<keyword evidence="3" id="KW-0342">GTP-binding</keyword>
<evidence type="ECO:0000259" key="4">
    <source>
        <dbReference type="PROSITE" id="PS51722"/>
    </source>
</evidence>
<dbReference type="InterPro" id="IPR053905">
    <property type="entry name" value="EF-G-like_DII"/>
</dbReference>
<dbReference type="CDD" id="cd16268">
    <property type="entry name" value="EF2_II"/>
    <property type="match status" value="1"/>
</dbReference>
<dbReference type="EMBL" id="GL377571">
    <property type="protein sequence ID" value="EFJ33029.1"/>
    <property type="molecule type" value="Genomic_DNA"/>
</dbReference>
<dbReference type="SUPFAM" id="SSF54980">
    <property type="entry name" value="EF-G C-terminal domain-like"/>
    <property type="match status" value="2"/>
</dbReference>
<dbReference type="SUPFAM" id="SSF50447">
    <property type="entry name" value="Translation proteins"/>
    <property type="match status" value="1"/>
</dbReference>
<dbReference type="Gene3D" id="3.30.70.870">
    <property type="entry name" value="Elongation Factor G (Translational Gtpase), domain 3"/>
    <property type="match status" value="1"/>
</dbReference>
<dbReference type="SMART" id="SM00838">
    <property type="entry name" value="EFG_C"/>
    <property type="match status" value="1"/>
</dbReference>
<dbReference type="GO" id="GO:0005525">
    <property type="term" value="F:GTP binding"/>
    <property type="evidence" value="ECO:0007669"/>
    <property type="project" value="UniProtKB-KW"/>
</dbReference>
<keyword evidence="1" id="KW-0547">Nucleotide-binding</keyword>
<dbReference type="GO" id="GO:0005829">
    <property type="term" value="C:cytosol"/>
    <property type="evidence" value="ECO:0000318"/>
    <property type="project" value="GO_Central"/>
</dbReference>
<dbReference type="GO" id="GO:0003924">
    <property type="term" value="F:GTPase activity"/>
    <property type="evidence" value="ECO:0000318"/>
    <property type="project" value="GO_Central"/>
</dbReference>
<dbReference type="AlphaFoldDB" id="D8R408"/>
<dbReference type="HOGENOM" id="CLU_002794_3_1_1"/>
<evidence type="ECO:0000313" key="5">
    <source>
        <dbReference type="EMBL" id="EFJ33029.1"/>
    </source>
</evidence>
<dbReference type="Gramene" id="EFJ33029">
    <property type="protein sequence ID" value="EFJ33029"/>
    <property type="gene ID" value="SELMODRAFT_230700"/>
</dbReference>
<keyword evidence="6" id="KW-1185">Reference proteome</keyword>
<dbReference type="InterPro" id="IPR014721">
    <property type="entry name" value="Ribsml_uS5_D2-typ_fold_subgr"/>
</dbReference>
<proteinExistence type="predicted"/>
<dbReference type="InterPro" id="IPR009000">
    <property type="entry name" value="Transl_B-barrel_sf"/>
</dbReference>
<evidence type="ECO:0000256" key="3">
    <source>
        <dbReference type="ARBA" id="ARBA00023134"/>
    </source>
</evidence>
<name>D8R408_SELML</name>
<dbReference type="InParanoid" id="D8R408"/>
<dbReference type="CDD" id="cd16261">
    <property type="entry name" value="EF2_snRNP_III"/>
    <property type="match status" value="1"/>
</dbReference>
<gene>
    <name evidence="5" type="ORF">SELMODRAFT_230700</name>
</gene>
<dbReference type="PANTHER" id="PTHR42908:SF3">
    <property type="entry name" value="ELONGATION FACTOR-LIKE GTPASE 1"/>
    <property type="match status" value="1"/>
</dbReference>
<dbReference type="CDD" id="cd01885">
    <property type="entry name" value="EF2"/>
    <property type="match status" value="1"/>
</dbReference>
<dbReference type="InterPro" id="IPR031157">
    <property type="entry name" value="G_TR_CS"/>
</dbReference>
<dbReference type="GO" id="GO:0042256">
    <property type="term" value="P:cytosolic ribosome assembly"/>
    <property type="evidence" value="ECO:0000318"/>
    <property type="project" value="GO_Central"/>
</dbReference>
<dbReference type="InterPro" id="IPR000640">
    <property type="entry name" value="EFG_V-like"/>
</dbReference>
<reference evidence="5 6" key="1">
    <citation type="journal article" date="2011" name="Science">
        <title>The Selaginella genome identifies genetic changes associated with the evolution of vascular plants.</title>
        <authorList>
            <person name="Banks J.A."/>
            <person name="Nishiyama T."/>
            <person name="Hasebe M."/>
            <person name="Bowman J.L."/>
            <person name="Gribskov M."/>
            <person name="dePamphilis C."/>
            <person name="Albert V.A."/>
            <person name="Aono N."/>
            <person name="Aoyama T."/>
            <person name="Ambrose B.A."/>
            <person name="Ashton N.W."/>
            <person name="Axtell M.J."/>
            <person name="Barker E."/>
            <person name="Barker M.S."/>
            <person name="Bennetzen J.L."/>
            <person name="Bonawitz N.D."/>
            <person name="Chapple C."/>
            <person name="Cheng C."/>
            <person name="Correa L.G."/>
            <person name="Dacre M."/>
            <person name="DeBarry J."/>
            <person name="Dreyer I."/>
            <person name="Elias M."/>
            <person name="Engstrom E.M."/>
            <person name="Estelle M."/>
            <person name="Feng L."/>
            <person name="Finet C."/>
            <person name="Floyd S.K."/>
            <person name="Frommer W.B."/>
            <person name="Fujita T."/>
            <person name="Gramzow L."/>
            <person name="Gutensohn M."/>
            <person name="Harholt J."/>
            <person name="Hattori M."/>
            <person name="Heyl A."/>
            <person name="Hirai T."/>
            <person name="Hiwatashi Y."/>
            <person name="Ishikawa M."/>
            <person name="Iwata M."/>
            <person name="Karol K.G."/>
            <person name="Koehler B."/>
            <person name="Kolukisaoglu U."/>
            <person name="Kubo M."/>
            <person name="Kurata T."/>
            <person name="Lalonde S."/>
            <person name="Li K."/>
            <person name="Li Y."/>
            <person name="Litt A."/>
            <person name="Lyons E."/>
            <person name="Manning G."/>
            <person name="Maruyama T."/>
            <person name="Michael T.P."/>
            <person name="Mikami K."/>
            <person name="Miyazaki S."/>
            <person name="Morinaga S."/>
            <person name="Murata T."/>
            <person name="Mueller-Roeber B."/>
            <person name="Nelson D.R."/>
            <person name="Obara M."/>
            <person name="Oguri Y."/>
            <person name="Olmstead R.G."/>
            <person name="Onodera N."/>
            <person name="Petersen B.L."/>
            <person name="Pils B."/>
            <person name="Prigge M."/>
            <person name="Rensing S.A."/>
            <person name="Riano-Pachon D.M."/>
            <person name="Roberts A.W."/>
            <person name="Sato Y."/>
            <person name="Scheller H.V."/>
            <person name="Schulz B."/>
            <person name="Schulz C."/>
            <person name="Shakirov E.V."/>
            <person name="Shibagaki N."/>
            <person name="Shinohara N."/>
            <person name="Shippen D.E."/>
            <person name="Soerensen I."/>
            <person name="Sotooka R."/>
            <person name="Sugimoto N."/>
            <person name="Sugita M."/>
            <person name="Sumikawa N."/>
            <person name="Tanurdzic M."/>
            <person name="Theissen G."/>
            <person name="Ulvskov P."/>
            <person name="Wakazuki S."/>
            <person name="Weng J.K."/>
            <person name="Willats W.W."/>
            <person name="Wipf D."/>
            <person name="Wolf P.G."/>
            <person name="Yang L."/>
            <person name="Zimmer A.D."/>
            <person name="Zhu Q."/>
            <person name="Mitros T."/>
            <person name="Hellsten U."/>
            <person name="Loque D."/>
            <person name="Otillar R."/>
            <person name="Salamov A."/>
            <person name="Schmutz J."/>
            <person name="Shapiro H."/>
            <person name="Lindquist E."/>
            <person name="Lucas S."/>
            <person name="Rokhsar D."/>
            <person name="Grigoriev I.V."/>
        </authorList>
    </citation>
    <scope>NUCLEOTIDE SEQUENCE [LARGE SCALE GENOMIC DNA]</scope>
</reference>
<dbReference type="KEGG" id="smo:SELMODRAFT_230700"/>
<protein>
    <recommendedName>
        <fullName evidence="4">Tr-type G domain-containing protein</fullName>
    </recommendedName>
</protein>
<dbReference type="STRING" id="88036.D8R408"/>
<dbReference type="Gene3D" id="3.40.50.300">
    <property type="entry name" value="P-loop containing nucleotide triphosphate hydrolases"/>
    <property type="match status" value="1"/>
</dbReference>
<dbReference type="OMA" id="KTTCADN"/>
<dbReference type="PROSITE" id="PS51722">
    <property type="entry name" value="G_TR_2"/>
    <property type="match status" value="1"/>
</dbReference>
<dbReference type="SUPFAM" id="SSF52540">
    <property type="entry name" value="P-loop containing nucleoside triphosphate hydrolases"/>
    <property type="match status" value="1"/>
</dbReference>
<dbReference type="Proteomes" id="UP000001514">
    <property type="component" value="Unassembled WGS sequence"/>
</dbReference>
<dbReference type="InterPro" id="IPR000795">
    <property type="entry name" value="T_Tr_GTP-bd_dom"/>
</dbReference>
<dbReference type="eggNOG" id="KOG0467">
    <property type="taxonomic scope" value="Eukaryota"/>
</dbReference>
<dbReference type="Gene3D" id="3.30.230.10">
    <property type="match status" value="1"/>
</dbReference>
<dbReference type="Pfam" id="PF22042">
    <property type="entry name" value="EF-G_D2"/>
    <property type="match status" value="1"/>
</dbReference>
<dbReference type="Pfam" id="PF00009">
    <property type="entry name" value="GTP_EFTU"/>
    <property type="match status" value="1"/>
</dbReference>
<dbReference type="PRINTS" id="PR00315">
    <property type="entry name" value="ELONGATNFCT"/>
</dbReference>
<dbReference type="FunFam" id="3.30.70.870:FF:000002">
    <property type="entry name" value="Translation elongation factor 2"/>
    <property type="match status" value="1"/>
</dbReference>
<keyword evidence="2" id="KW-0648">Protein biosynthesis</keyword>
<dbReference type="GO" id="GO:0043022">
    <property type="term" value="F:ribosome binding"/>
    <property type="evidence" value="ECO:0000318"/>
    <property type="project" value="GO_Central"/>
</dbReference>
<dbReference type="CDD" id="cd01681">
    <property type="entry name" value="aeEF2_snRNP_like_IV"/>
    <property type="match status" value="1"/>
</dbReference>
<sequence length="911" mass="99931">MVSDGGLRERTRNICILAHVDHGKTTLADHLIAAAGDGVVHPKQAGKLRYLDFLDDEQQRCITIKSASIALRYRDHAINLIDSPGHIDFCGEVSTAVRLSDGALVLVDVCEGIHVQTHAVLRQAWLERVAPCLVLNKVDRLVTELKLSPLEAYRRMERIIAEVNGIVSGFRSESYFFRDGEQHEEESGFADFSPVAGNVAFASALDGWAFRTHDLVEVCEIKLDHCVTARELEEKLWGGFFLVTEDKKHKIVSEQELPNGAKTAAPNTRKPLFVRLVLESLWQVYSSLEKVGDESAKILSKVINVMKLSVPERELRSGGRASLQAVMSRWLPLSDKLLDMVVQALPDPARAQAYRSNHLLPPRAASSFSTLISPSQQQLLDEIEHARMSVKKCDDSRGAPCVVYVSKMFAVPASMIPRGRGDEEDECFLAFARVFSGVLVAGQRVYVLSDVYDPTVDTDKRSFEVATVTALYVMIGRGLKPVDKAAAGNVVAIQGLGEEVLKTATLSSSPNCWPLAGLSFQAAPIVRVAVEPSNPANLAQLLKGLKLLNRADPMVQVTFSSTGEYVLSAAGEVHLELCVKELRERFARVELEVSAPLVAFRETIDDDSAITSERSEEEEQEEGRKERCVSFTTPNRRYTGSVEVWRLPSSVLEAIESSGLVKTGKETSTKRELLGEIIWSCCGANLLVSSPELLQSCGSEEDSASLESSIVTGFQLACTAGPLCKEPLWGLAFRIKVATCSNAGHGGVENSGQVIKVIKEACLEAVAKRNPRLVEAMYLCEVSTSSLFLGQMYGVLARRRARVVKEEMAEGRDVFAVVAFVPVAESFGLAEELRKRTSGAASPQLRFSHWEVAEDDGDDGLEMGAFPERDEEQGGGFAKRLIDAVRRRKGLAVKENLVRHAAKQRTLARKV</sequence>
<dbReference type="GO" id="GO:1990904">
    <property type="term" value="C:ribonucleoprotein complex"/>
    <property type="evidence" value="ECO:0000318"/>
    <property type="project" value="GO_Central"/>
</dbReference>
<dbReference type="Gene3D" id="3.30.70.240">
    <property type="match status" value="1"/>
</dbReference>
<dbReference type="Pfam" id="PF14492">
    <property type="entry name" value="EFG_III"/>
    <property type="match status" value="1"/>
</dbReference>
<dbReference type="InterPro" id="IPR027417">
    <property type="entry name" value="P-loop_NTPase"/>
</dbReference>
<organism evidence="6">
    <name type="scientific">Selaginella moellendorffii</name>
    <name type="common">Spikemoss</name>
    <dbReference type="NCBI Taxonomy" id="88036"/>
    <lineage>
        <taxon>Eukaryota</taxon>
        <taxon>Viridiplantae</taxon>
        <taxon>Streptophyta</taxon>
        <taxon>Embryophyta</taxon>
        <taxon>Tracheophyta</taxon>
        <taxon>Lycopodiopsida</taxon>
        <taxon>Selaginellales</taxon>
        <taxon>Selaginellaceae</taxon>
        <taxon>Selaginella</taxon>
    </lineage>
</organism>
<dbReference type="Gene3D" id="2.40.30.10">
    <property type="entry name" value="Translation factors"/>
    <property type="match status" value="1"/>
</dbReference>
<dbReference type="PROSITE" id="PS00301">
    <property type="entry name" value="G_TR_1"/>
    <property type="match status" value="1"/>
</dbReference>
<dbReference type="PANTHER" id="PTHR42908">
    <property type="entry name" value="TRANSLATION ELONGATION FACTOR-RELATED"/>
    <property type="match status" value="1"/>
</dbReference>
<dbReference type="InterPro" id="IPR020568">
    <property type="entry name" value="Ribosomal_Su5_D2-typ_SF"/>
</dbReference>
<evidence type="ECO:0000256" key="1">
    <source>
        <dbReference type="ARBA" id="ARBA00022741"/>
    </source>
</evidence>
<evidence type="ECO:0000256" key="2">
    <source>
        <dbReference type="ARBA" id="ARBA00022917"/>
    </source>
</evidence>
<feature type="domain" description="Tr-type G" evidence="4">
    <location>
        <begin position="9"/>
        <end position="230"/>
    </location>
</feature>
<dbReference type="Pfam" id="PF00679">
    <property type="entry name" value="EFG_C"/>
    <property type="match status" value="1"/>
</dbReference>
<dbReference type="InterPro" id="IPR035647">
    <property type="entry name" value="EFG_III/V"/>
</dbReference>
<dbReference type="GO" id="GO:0006412">
    <property type="term" value="P:translation"/>
    <property type="evidence" value="ECO:0007669"/>
    <property type="project" value="UniProtKB-KW"/>
</dbReference>
<accession>D8R408</accession>
<evidence type="ECO:0000313" key="6">
    <source>
        <dbReference type="Proteomes" id="UP000001514"/>
    </source>
</evidence>
<dbReference type="SUPFAM" id="SSF54211">
    <property type="entry name" value="Ribosomal protein S5 domain 2-like"/>
    <property type="match status" value="1"/>
</dbReference>